<keyword evidence="1 2" id="KW-0175">Coiled coil</keyword>
<evidence type="ECO:0000259" key="3">
    <source>
        <dbReference type="SMART" id="SM00968"/>
    </source>
</evidence>
<dbReference type="Gene3D" id="3.30.70.1620">
    <property type="match status" value="1"/>
</dbReference>
<dbReference type="OrthoDB" id="431497at2759"/>
<dbReference type="EMBL" id="JAAIUW010000009">
    <property type="protein sequence ID" value="KAF7815414.1"/>
    <property type="molecule type" value="Genomic_DNA"/>
</dbReference>
<dbReference type="Pfam" id="PF06470">
    <property type="entry name" value="SMC_hinge"/>
    <property type="match status" value="1"/>
</dbReference>
<dbReference type="GO" id="GO:0005694">
    <property type="term" value="C:chromosome"/>
    <property type="evidence" value="ECO:0007669"/>
    <property type="project" value="InterPro"/>
</dbReference>
<comment type="caution">
    <text evidence="4">The sequence shown here is derived from an EMBL/GenBank/DDBJ whole genome shotgun (WGS) entry which is preliminary data.</text>
</comment>
<dbReference type="PANTHER" id="PTHR43977">
    <property type="entry name" value="STRUCTURAL MAINTENANCE OF CHROMOSOMES PROTEIN 3"/>
    <property type="match status" value="1"/>
</dbReference>
<dbReference type="InterPro" id="IPR010935">
    <property type="entry name" value="SMC_hinge"/>
</dbReference>
<evidence type="ECO:0000256" key="1">
    <source>
        <dbReference type="ARBA" id="ARBA00023054"/>
    </source>
</evidence>
<feature type="coiled-coil region" evidence="2">
    <location>
        <begin position="609"/>
        <end position="692"/>
    </location>
</feature>
<dbReference type="InterPro" id="IPR036277">
    <property type="entry name" value="SMC_hinge_sf"/>
</dbReference>
<protein>
    <submittedName>
        <fullName evidence="4">Structural maintenance of chromosomes protein 3</fullName>
    </submittedName>
</protein>
<feature type="domain" description="SMC hinge" evidence="3">
    <location>
        <begin position="448"/>
        <end position="563"/>
    </location>
</feature>
<reference evidence="4" key="1">
    <citation type="submission" date="2020-09" db="EMBL/GenBank/DDBJ databases">
        <title>Genome-Enabled Discovery of Anthraquinone Biosynthesis in Senna tora.</title>
        <authorList>
            <person name="Kang S.-H."/>
            <person name="Pandey R.P."/>
            <person name="Lee C.-M."/>
            <person name="Sim J.-S."/>
            <person name="Jeong J.-T."/>
            <person name="Choi B.-S."/>
            <person name="Jung M."/>
            <person name="Ginzburg D."/>
            <person name="Zhao K."/>
            <person name="Won S.Y."/>
            <person name="Oh T.-J."/>
            <person name="Yu Y."/>
            <person name="Kim N.-H."/>
            <person name="Lee O.R."/>
            <person name="Lee T.-H."/>
            <person name="Bashyal P."/>
            <person name="Kim T.-S."/>
            <person name="Lee W.-H."/>
            <person name="Kawkins C."/>
            <person name="Kim C.-K."/>
            <person name="Kim J.S."/>
            <person name="Ahn B.O."/>
            <person name="Rhee S.Y."/>
            <person name="Sohng J.K."/>
        </authorList>
    </citation>
    <scope>NUCLEOTIDE SEQUENCE</scope>
    <source>
        <tissue evidence="4">Leaf</tissue>
    </source>
</reference>
<evidence type="ECO:0000313" key="4">
    <source>
        <dbReference type="EMBL" id="KAF7815414.1"/>
    </source>
</evidence>
<dbReference type="Gene3D" id="3.40.50.300">
    <property type="entry name" value="P-loop containing nucleotide triphosphate hydrolases"/>
    <property type="match status" value="1"/>
</dbReference>
<proteinExistence type="predicted"/>
<dbReference type="GO" id="GO:0051276">
    <property type="term" value="P:chromosome organization"/>
    <property type="evidence" value="ECO:0007669"/>
    <property type="project" value="InterPro"/>
</dbReference>
<dbReference type="SUPFAM" id="SSF75553">
    <property type="entry name" value="Smc hinge domain"/>
    <property type="match status" value="1"/>
</dbReference>
<accession>A0A834TDZ7</accession>
<feature type="coiled-coil region" evidence="2">
    <location>
        <begin position="778"/>
        <end position="847"/>
    </location>
</feature>
<evidence type="ECO:0000313" key="5">
    <source>
        <dbReference type="Proteomes" id="UP000634136"/>
    </source>
</evidence>
<gene>
    <name evidence="4" type="ORF">G2W53_029383</name>
</gene>
<feature type="coiled-coil region" evidence="2">
    <location>
        <begin position="120"/>
        <end position="277"/>
    </location>
</feature>
<organism evidence="4 5">
    <name type="scientific">Senna tora</name>
    <dbReference type="NCBI Taxonomy" id="362788"/>
    <lineage>
        <taxon>Eukaryota</taxon>
        <taxon>Viridiplantae</taxon>
        <taxon>Streptophyta</taxon>
        <taxon>Embryophyta</taxon>
        <taxon>Tracheophyta</taxon>
        <taxon>Spermatophyta</taxon>
        <taxon>Magnoliopsida</taxon>
        <taxon>eudicotyledons</taxon>
        <taxon>Gunneridae</taxon>
        <taxon>Pentapetalae</taxon>
        <taxon>rosids</taxon>
        <taxon>fabids</taxon>
        <taxon>Fabales</taxon>
        <taxon>Fabaceae</taxon>
        <taxon>Caesalpinioideae</taxon>
        <taxon>Cassia clade</taxon>
        <taxon>Senna</taxon>
    </lineage>
</organism>
<dbReference type="Proteomes" id="UP000634136">
    <property type="component" value="Unassembled WGS sequence"/>
</dbReference>
<dbReference type="InterPro" id="IPR027417">
    <property type="entry name" value="P-loop_NTPase"/>
</dbReference>
<dbReference type="Gene3D" id="1.20.1060.20">
    <property type="match status" value="1"/>
</dbReference>
<dbReference type="AlphaFoldDB" id="A0A834TDZ7"/>
<name>A0A834TDZ7_9FABA</name>
<keyword evidence="5" id="KW-1185">Reference proteome</keyword>
<evidence type="ECO:0000256" key="2">
    <source>
        <dbReference type="SAM" id="Coils"/>
    </source>
</evidence>
<sequence>MHCSMYDPEGAGHQVLSAFVEIVFDNLDNRIPVDKEEVRLRRTIGLKKDEYFLDGKHITKTEVMNLLESAGFSRSNPYYVVQQGKIASLTLMKDSERLDLLKEIGGTRVYEERRRESNKRKQIIQVVQYLDERLKELDEEKEELRKYQQLDKQRKSLEYAIYNKEIQDAQQKLAEIEEARAKVSETSTKKYNDVLDANEKSRDLENTLKDVTKELQSLNKEKEIIEKRRTEALKKHTELELDAKDLQEKISGNIRAKEDAARQLQILEKEIQDSMDELDKISPLYENQVIQEKDITKRIMEREKKLSILYQKQGRATQFSSKAARDKWLQKEIDDLEREQKLREEIDRLTGELHDRDEYIESRKSEITTLESLIAESRDGFNHHRVQRDKLHDERKSLWSKENGLTNEIDKLKAEVEKAEKSLDHAIPGDVRRGLNSVRKICREYKISGVHGPIIELLNCDEKFFTAVEVTAGNSLFHVVVENDKQSTQIIKHLNAQKGGRVTFIPLNRVRAPHVTYPQSSDVIPLLKKLNFKVDYTPAFSQFYILCSRTVICKNLDVASRISRNDGLDCITLEGDQVSKKGSMTGGFYDHRRSKLKFMNIITRNADSIHLKEDELEKIDQRINELVAEQQKIDAKRAHDKSELEQLKQDIANANKQKQLIYKALQNKEKSLMDVQNQIDQLKASMAMKKAEMGTELIDHLTPEEKKLLSDLNPEIKELKEKLVACKTDRIETEARKAELETNLTTNLRRRKQELEAVISSVDADSLLVDAELKGQELNDAKLLVEDATEQLRRVSESINDRIRQSKKIKDEMNKLKALEDDYERKLQEEAKELEQLLSKKNIYSAKEDEYTKKIRELGPLSSDAFET</sequence>
<dbReference type="SMART" id="SM00968">
    <property type="entry name" value="SMC_hinge"/>
    <property type="match status" value="1"/>
</dbReference>
<dbReference type="GO" id="GO:0005524">
    <property type="term" value="F:ATP binding"/>
    <property type="evidence" value="ECO:0007669"/>
    <property type="project" value="InterPro"/>
</dbReference>
<dbReference type="SUPFAM" id="SSF52540">
    <property type="entry name" value="P-loop containing nucleoside triphosphate hydrolases"/>
    <property type="match status" value="1"/>
</dbReference>